<evidence type="ECO:0000256" key="3">
    <source>
        <dbReference type="ARBA" id="ARBA00023082"/>
    </source>
</evidence>
<dbReference type="InterPro" id="IPR039425">
    <property type="entry name" value="RNA_pol_sigma-70-like"/>
</dbReference>
<evidence type="ECO:0000259" key="8">
    <source>
        <dbReference type="Pfam" id="PF08281"/>
    </source>
</evidence>
<dbReference type="EMBL" id="RJJT01000017">
    <property type="protein sequence ID" value="RSB66830.1"/>
    <property type="molecule type" value="Genomic_DNA"/>
</dbReference>
<feature type="domain" description="RNA polymerase sigma factor 70 region 4 type 2" evidence="8">
    <location>
        <begin position="106"/>
        <end position="158"/>
    </location>
</feature>
<organism evidence="10 11">
    <name type="scientific">Rhizobium pisi</name>
    <dbReference type="NCBI Taxonomy" id="574561"/>
    <lineage>
        <taxon>Bacteria</taxon>
        <taxon>Pseudomonadati</taxon>
        <taxon>Pseudomonadota</taxon>
        <taxon>Alphaproteobacteria</taxon>
        <taxon>Hyphomicrobiales</taxon>
        <taxon>Rhizobiaceae</taxon>
        <taxon>Rhizobium/Agrobacterium group</taxon>
        <taxon>Rhizobium</taxon>
    </lineage>
</organism>
<reference evidence="10 11" key="1">
    <citation type="submission" date="2018-11" db="EMBL/GenBank/DDBJ databases">
        <authorList>
            <person name="Huo Y."/>
        </authorList>
    </citation>
    <scope>NUCLEOTIDE SEQUENCE [LARGE SCALE GENOMIC DNA]</scope>
    <source>
        <strain evidence="10 11">DSM 30132</strain>
    </source>
</reference>
<evidence type="ECO:0000256" key="5">
    <source>
        <dbReference type="ARBA" id="ARBA00023163"/>
    </source>
</evidence>
<dbReference type="Proteomes" id="UP000277279">
    <property type="component" value="Unassembled WGS sequence"/>
</dbReference>
<dbReference type="RefSeq" id="WP_125847740.1">
    <property type="nucleotide sequence ID" value="NZ_JACHXH010000018.1"/>
</dbReference>
<dbReference type="PANTHER" id="PTHR43133:SF25">
    <property type="entry name" value="RNA POLYMERASE SIGMA FACTOR RFAY-RELATED"/>
    <property type="match status" value="1"/>
</dbReference>
<evidence type="ECO:0000256" key="1">
    <source>
        <dbReference type="ARBA" id="ARBA00010641"/>
    </source>
</evidence>
<evidence type="ECO:0000259" key="7">
    <source>
        <dbReference type="Pfam" id="PF04542"/>
    </source>
</evidence>
<dbReference type="Proteomes" id="UP000518315">
    <property type="component" value="Unassembled WGS sequence"/>
</dbReference>
<dbReference type="PROSITE" id="PS01063">
    <property type="entry name" value="SIGMA70_ECF"/>
    <property type="match status" value="1"/>
</dbReference>
<evidence type="ECO:0000313" key="12">
    <source>
        <dbReference type="Proteomes" id="UP000518315"/>
    </source>
</evidence>
<proteinExistence type="inferred from homology"/>
<keyword evidence="4 6" id="KW-0238">DNA-binding</keyword>
<dbReference type="OrthoDB" id="9803470at2"/>
<evidence type="ECO:0000256" key="4">
    <source>
        <dbReference type="ARBA" id="ARBA00023125"/>
    </source>
</evidence>
<accession>A0A3R9B179</accession>
<dbReference type="SUPFAM" id="SSF88946">
    <property type="entry name" value="Sigma2 domain of RNA polymerase sigma factors"/>
    <property type="match status" value="1"/>
</dbReference>
<dbReference type="GO" id="GO:0006352">
    <property type="term" value="P:DNA-templated transcription initiation"/>
    <property type="evidence" value="ECO:0007669"/>
    <property type="project" value="InterPro"/>
</dbReference>
<dbReference type="GO" id="GO:0016987">
    <property type="term" value="F:sigma factor activity"/>
    <property type="evidence" value="ECO:0007669"/>
    <property type="project" value="UniProtKB-KW"/>
</dbReference>
<comment type="similarity">
    <text evidence="1 6">Belongs to the sigma-70 factor family. ECF subfamily.</text>
</comment>
<dbReference type="InterPro" id="IPR013249">
    <property type="entry name" value="RNA_pol_sigma70_r4_t2"/>
</dbReference>
<reference evidence="9 12" key="2">
    <citation type="submission" date="2020-08" db="EMBL/GenBank/DDBJ databases">
        <title>Genomic Encyclopedia of Type Strains, Phase III (KMG-III): the genomes of soil and plant-associated and newly described type strains.</title>
        <authorList>
            <person name="Whitman W."/>
        </authorList>
    </citation>
    <scope>NUCLEOTIDE SEQUENCE [LARGE SCALE GENOMIC DNA]</scope>
    <source>
        <strain evidence="9 12">CECT 4113</strain>
    </source>
</reference>
<dbReference type="Gene3D" id="1.10.10.10">
    <property type="entry name" value="Winged helix-like DNA-binding domain superfamily/Winged helix DNA-binding domain"/>
    <property type="match status" value="1"/>
</dbReference>
<evidence type="ECO:0000313" key="9">
    <source>
        <dbReference type="EMBL" id="MBB3137012.1"/>
    </source>
</evidence>
<evidence type="ECO:0000313" key="10">
    <source>
        <dbReference type="EMBL" id="RSB66830.1"/>
    </source>
</evidence>
<name>A0A3R9B179_9HYPH</name>
<dbReference type="InterPro" id="IPR007627">
    <property type="entry name" value="RNA_pol_sigma70_r2"/>
</dbReference>
<feature type="domain" description="RNA polymerase sigma-70 region 2" evidence="7">
    <location>
        <begin position="17"/>
        <end position="75"/>
    </location>
</feature>
<sequence length="165" mass="18465">MPTDDRPSFTEAELLENMTALRSFAKRFNSSTSDIDDLVQETLAKAIAHSGNYQRGTQLRSWLFTIMRNTFCSKFKISKREQVGGIEDSAAWASSQPSQIWELRGRELEAAISALPTNYRTAIVLVFVQGVSYEAAADRCGVPIGTIKSRINRARYHLTKALDSE</sequence>
<comment type="caution">
    <text evidence="10">The sequence shown here is derived from an EMBL/GenBank/DDBJ whole genome shotgun (WGS) entry which is preliminary data.</text>
</comment>
<dbReference type="Gene3D" id="1.10.1740.10">
    <property type="match status" value="1"/>
</dbReference>
<dbReference type="Pfam" id="PF08281">
    <property type="entry name" value="Sigma70_r4_2"/>
    <property type="match status" value="1"/>
</dbReference>
<dbReference type="InterPro" id="IPR013325">
    <property type="entry name" value="RNA_pol_sigma_r2"/>
</dbReference>
<dbReference type="AlphaFoldDB" id="A0A3R9B179"/>
<keyword evidence="2 6" id="KW-0805">Transcription regulation</keyword>
<dbReference type="GO" id="GO:0003677">
    <property type="term" value="F:DNA binding"/>
    <property type="evidence" value="ECO:0007669"/>
    <property type="project" value="UniProtKB-KW"/>
</dbReference>
<dbReference type="Pfam" id="PF04542">
    <property type="entry name" value="Sigma70_r2"/>
    <property type="match status" value="1"/>
</dbReference>
<evidence type="ECO:0000313" key="11">
    <source>
        <dbReference type="Proteomes" id="UP000277279"/>
    </source>
</evidence>
<protein>
    <recommendedName>
        <fullName evidence="6">RNA polymerase sigma factor</fullName>
    </recommendedName>
</protein>
<dbReference type="InterPro" id="IPR013324">
    <property type="entry name" value="RNA_pol_sigma_r3/r4-like"/>
</dbReference>
<dbReference type="PANTHER" id="PTHR43133">
    <property type="entry name" value="RNA POLYMERASE ECF-TYPE SIGMA FACTO"/>
    <property type="match status" value="1"/>
</dbReference>
<gene>
    <name evidence="10" type="ORF">EFD55_23200</name>
    <name evidence="9" type="ORF">FHS26_004770</name>
</gene>
<evidence type="ECO:0000256" key="2">
    <source>
        <dbReference type="ARBA" id="ARBA00023015"/>
    </source>
</evidence>
<dbReference type="InterPro" id="IPR014284">
    <property type="entry name" value="RNA_pol_sigma-70_dom"/>
</dbReference>
<dbReference type="SUPFAM" id="SSF88659">
    <property type="entry name" value="Sigma3 and sigma4 domains of RNA polymerase sigma factors"/>
    <property type="match status" value="1"/>
</dbReference>
<dbReference type="InterPro" id="IPR000838">
    <property type="entry name" value="RNA_pol_sigma70_ECF_CS"/>
</dbReference>
<dbReference type="InterPro" id="IPR036388">
    <property type="entry name" value="WH-like_DNA-bd_sf"/>
</dbReference>
<dbReference type="NCBIfam" id="TIGR02937">
    <property type="entry name" value="sigma70-ECF"/>
    <property type="match status" value="1"/>
</dbReference>
<keyword evidence="3 6" id="KW-0731">Sigma factor</keyword>
<dbReference type="EMBL" id="JACHXH010000018">
    <property type="protein sequence ID" value="MBB3137012.1"/>
    <property type="molecule type" value="Genomic_DNA"/>
</dbReference>
<dbReference type="CDD" id="cd06171">
    <property type="entry name" value="Sigma70_r4"/>
    <property type="match status" value="1"/>
</dbReference>
<evidence type="ECO:0000256" key="6">
    <source>
        <dbReference type="RuleBase" id="RU000716"/>
    </source>
</evidence>
<keyword evidence="12" id="KW-1185">Reference proteome</keyword>
<keyword evidence="5 6" id="KW-0804">Transcription</keyword>